<dbReference type="InterPro" id="IPR001466">
    <property type="entry name" value="Beta-lactam-related"/>
</dbReference>
<dbReference type="PANTHER" id="PTHR46825:SF9">
    <property type="entry name" value="BETA-LACTAMASE-RELATED DOMAIN-CONTAINING PROTEIN"/>
    <property type="match status" value="1"/>
</dbReference>
<keyword evidence="5" id="KW-1185">Reference proteome</keyword>
<comment type="caution">
    <text evidence="4">The sequence shown here is derived from an EMBL/GenBank/DDBJ whole genome shotgun (WGS) entry which is preliminary data.</text>
</comment>
<dbReference type="InterPro" id="IPR050491">
    <property type="entry name" value="AmpC-like"/>
</dbReference>
<feature type="chain" id="PRO_5046395263" evidence="1">
    <location>
        <begin position="21"/>
        <end position="438"/>
    </location>
</feature>
<evidence type="ECO:0000259" key="3">
    <source>
        <dbReference type="Pfam" id="PF11954"/>
    </source>
</evidence>
<dbReference type="SUPFAM" id="SSF56601">
    <property type="entry name" value="beta-lactamase/transpeptidase-like"/>
    <property type="match status" value="1"/>
</dbReference>
<dbReference type="EMBL" id="JBBPCB010000003">
    <property type="protein sequence ID" value="MEK8179931.1"/>
    <property type="molecule type" value="Genomic_DNA"/>
</dbReference>
<organism evidence="4 5">
    <name type="scientific">Flavobacterium buctense</name>
    <dbReference type="NCBI Taxonomy" id="1648146"/>
    <lineage>
        <taxon>Bacteria</taxon>
        <taxon>Pseudomonadati</taxon>
        <taxon>Bacteroidota</taxon>
        <taxon>Flavobacteriia</taxon>
        <taxon>Flavobacteriales</taxon>
        <taxon>Flavobacteriaceae</taxon>
        <taxon>Flavobacterium</taxon>
    </lineage>
</organism>
<feature type="domain" description="Peptidase S12 Pab87-related C-terminal" evidence="3">
    <location>
        <begin position="356"/>
        <end position="426"/>
    </location>
</feature>
<keyword evidence="1" id="KW-0732">Signal</keyword>
<dbReference type="InterPro" id="IPR021860">
    <property type="entry name" value="Peptidase_S12_Pab87-rel_C"/>
</dbReference>
<protein>
    <submittedName>
        <fullName evidence="4">Serine hydrolase domain-containing protein</fullName>
        <ecNumber evidence="4">3.1.1.103</ecNumber>
    </submittedName>
</protein>
<dbReference type="EC" id="3.1.1.103" evidence="4"/>
<keyword evidence="4" id="KW-0378">Hydrolase</keyword>
<accession>A0ABU9E040</accession>
<name>A0ABU9E040_9FLAO</name>
<reference evidence="4 5" key="1">
    <citation type="submission" date="2024-04" db="EMBL/GenBank/DDBJ databases">
        <title>draft genome sequnece of Flavobacterium buctense JCM 30750.</title>
        <authorList>
            <person name="Kim D.-U."/>
        </authorList>
    </citation>
    <scope>NUCLEOTIDE SEQUENCE [LARGE SCALE GENOMIC DNA]</scope>
    <source>
        <strain evidence="4 5">JCM 30750</strain>
    </source>
</reference>
<dbReference type="InterPro" id="IPR012338">
    <property type="entry name" value="Beta-lactam/transpept-like"/>
</dbReference>
<dbReference type="Proteomes" id="UP001491349">
    <property type="component" value="Unassembled WGS sequence"/>
</dbReference>
<dbReference type="GO" id="GO:0016787">
    <property type="term" value="F:hydrolase activity"/>
    <property type="evidence" value="ECO:0007669"/>
    <property type="project" value="UniProtKB-KW"/>
</dbReference>
<evidence type="ECO:0000259" key="2">
    <source>
        <dbReference type="Pfam" id="PF00144"/>
    </source>
</evidence>
<dbReference type="RefSeq" id="WP_187660406.1">
    <property type="nucleotide sequence ID" value="NZ_JACTAB010000004.1"/>
</dbReference>
<evidence type="ECO:0000313" key="4">
    <source>
        <dbReference type="EMBL" id="MEK8179931.1"/>
    </source>
</evidence>
<feature type="signal peptide" evidence="1">
    <location>
        <begin position="1"/>
        <end position="20"/>
    </location>
</feature>
<evidence type="ECO:0000313" key="5">
    <source>
        <dbReference type="Proteomes" id="UP001491349"/>
    </source>
</evidence>
<gene>
    <name evidence="4" type="ORF">WMW71_06215</name>
</gene>
<dbReference type="Gene3D" id="3.40.710.10">
    <property type="entry name" value="DD-peptidase/beta-lactamase superfamily"/>
    <property type="match status" value="1"/>
</dbReference>
<dbReference type="PANTHER" id="PTHR46825">
    <property type="entry name" value="D-ALANYL-D-ALANINE-CARBOXYPEPTIDASE/ENDOPEPTIDASE AMPH"/>
    <property type="match status" value="1"/>
</dbReference>
<dbReference type="Pfam" id="PF11954">
    <property type="entry name" value="DUF3471"/>
    <property type="match status" value="1"/>
</dbReference>
<sequence>MAKKLLFAFIFASCVSTSLAQNDYAKLDSLFTLLESNNKFMGSVAISQGGKVLYSKSVGVTNLYNKQRATNATKYRIGSISKMFTAAMIFKAVEDKKLSLDQTIDTYFPSIPNSKKITISNLLNHRSGIYNITNSGDYWNYYTQPKTEAEMVAIIAKFKSDFEPNSKSDYSNSNYILLSYILEKVYKKPYGQILTEKITTPLGLKNTYMGNRITLGKNECYSFTYTEEWVAEKETDASIPLGAGAVVSNPTDLTLFIESLFAGKIISKTSLAQMTEIKEGYGMGVFQVPFDNRKGFGHTGGIDGFSSALCYFPDSNVSVALTSNGNNYDNNQIMIALLSTYYALPFEMPSFKTIALTEEALDKYLGNFASEELAMTIKVTRKADKLFAQATGQGEFPLEATKTDTFEFLAAGIKIKFDLPNNQMTLVQAGKSYIFRKV</sequence>
<feature type="domain" description="Beta-lactamase-related" evidence="2">
    <location>
        <begin position="43"/>
        <end position="328"/>
    </location>
</feature>
<dbReference type="Pfam" id="PF00144">
    <property type="entry name" value="Beta-lactamase"/>
    <property type="match status" value="1"/>
</dbReference>
<evidence type="ECO:0000256" key="1">
    <source>
        <dbReference type="SAM" id="SignalP"/>
    </source>
</evidence>
<proteinExistence type="predicted"/>